<keyword evidence="3" id="KW-0808">Transferase</keyword>
<dbReference type="SUPFAM" id="SSF52540">
    <property type="entry name" value="P-loop containing nucleoside triphosphate hydrolases"/>
    <property type="match status" value="1"/>
</dbReference>
<dbReference type="Gene3D" id="3.40.50.300">
    <property type="entry name" value="P-loop containing nucleotide triphosphate hydrolases"/>
    <property type="match status" value="1"/>
</dbReference>
<evidence type="ECO:0000313" key="10">
    <source>
        <dbReference type="Proteomes" id="UP000085678"/>
    </source>
</evidence>
<evidence type="ECO:0000256" key="9">
    <source>
        <dbReference type="ARBA" id="ARBA00023180"/>
    </source>
</evidence>
<evidence type="ECO:0000256" key="5">
    <source>
        <dbReference type="ARBA" id="ARBA00022968"/>
    </source>
</evidence>
<evidence type="ECO:0000256" key="3">
    <source>
        <dbReference type="ARBA" id="ARBA00022679"/>
    </source>
</evidence>
<evidence type="ECO:0000313" key="12">
    <source>
        <dbReference type="RefSeq" id="XP_013390732.1"/>
    </source>
</evidence>
<keyword evidence="7" id="KW-0333">Golgi apparatus</keyword>
<evidence type="ECO:0000313" key="11">
    <source>
        <dbReference type="RefSeq" id="XP_013390731.1"/>
    </source>
</evidence>
<keyword evidence="10" id="KW-1185">Reference proteome</keyword>
<dbReference type="GO" id="GO:0001733">
    <property type="term" value="F:galactosylceramide sulfotransferase activity"/>
    <property type="evidence" value="ECO:0007669"/>
    <property type="project" value="InterPro"/>
</dbReference>
<dbReference type="KEGG" id="lak:106159096"/>
<dbReference type="PANTHER" id="PTHR14647">
    <property type="entry name" value="GALACTOSE-3-O-SULFOTRANSFERASE"/>
    <property type="match status" value="1"/>
</dbReference>
<dbReference type="Pfam" id="PF06990">
    <property type="entry name" value="Gal-3-0_sulfotr"/>
    <property type="match status" value="1"/>
</dbReference>
<dbReference type="RefSeq" id="XP_013390735.1">
    <property type="nucleotide sequence ID" value="XM_013535281.1"/>
</dbReference>
<dbReference type="InterPro" id="IPR009729">
    <property type="entry name" value="Gal-3-0_sulfotransfrase"/>
</dbReference>
<reference evidence="11 12" key="1">
    <citation type="submission" date="2025-04" db="UniProtKB">
        <authorList>
            <consortium name="RefSeq"/>
        </authorList>
    </citation>
    <scope>IDENTIFICATION</scope>
    <source>
        <tissue evidence="11 12">Gonads</tissue>
    </source>
</reference>
<comment type="subcellular location">
    <subcellularLocation>
        <location evidence="1">Golgi apparatus membrane</location>
        <topology evidence="1">Single-pass type II membrane protein</topology>
    </subcellularLocation>
</comment>
<comment type="similarity">
    <text evidence="2">Belongs to the galactose-3-O-sulfotransferase family.</text>
</comment>
<proteinExistence type="inferred from homology"/>
<keyword evidence="9" id="KW-0325">Glycoprotein</keyword>
<dbReference type="OrthoDB" id="514299at2759"/>
<dbReference type="AlphaFoldDB" id="A0A1S3I059"/>
<dbReference type="STRING" id="7574.A0A1S3I059"/>
<evidence type="ECO:0000256" key="7">
    <source>
        <dbReference type="ARBA" id="ARBA00023034"/>
    </source>
</evidence>
<keyword evidence="8" id="KW-0472">Membrane</keyword>
<gene>
    <name evidence="11 12 13 14 15" type="primary">LOC106159096</name>
</gene>
<evidence type="ECO:0000256" key="4">
    <source>
        <dbReference type="ARBA" id="ARBA00022692"/>
    </source>
</evidence>
<evidence type="ECO:0000313" key="14">
    <source>
        <dbReference type="RefSeq" id="XP_013390734.1"/>
    </source>
</evidence>
<evidence type="ECO:0000256" key="8">
    <source>
        <dbReference type="ARBA" id="ARBA00023136"/>
    </source>
</evidence>
<keyword evidence="6" id="KW-1133">Transmembrane helix</keyword>
<evidence type="ECO:0000256" key="6">
    <source>
        <dbReference type="ARBA" id="ARBA00022989"/>
    </source>
</evidence>
<dbReference type="RefSeq" id="XP_013390732.1">
    <property type="nucleotide sequence ID" value="XM_013535278.1"/>
</dbReference>
<protein>
    <submittedName>
        <fullName evidence="11 12">Galactosylceramide sulfotransferase</fullName>
    </submittedName>
</protein>
<dbReference type="RefSeq" id="XP_013390731.1">
    <property type="nucleotide sequence ID" value="XM_013535277.1"/>
</dbReference>
<name>A0A1S3I059_LINAN</name>
<dbReference type="GeneID" id="106159096"/>
<keyword evidence="4" id="KW-0812">Transmembrane</keyword>
<evidence type="ECO:0000256" key="1">
    <source>
        <dbReference type="ARBA" id="ARBA00004323"/>
    </source>
</evidence>
<evidence type="ECO:0000256" key="2">
    <source>
        <dbReference type="ARBA" id="ARBA00008124"/>
    </source>
</evidence>
<keyword evidence="5" id="KW-0735">Signal-anchor</keyword>
<dbReference type="RefSeq" id="XP_013390734.1">
    <property type="nucleotide sequence ID" value="XM_013535280.1"/>
</dbReference>
<accession>A0A1S3I059</accession>
<dbReference type="Proteomes" id="UP000085678">
    <property type="component" value="Unplaced"/>
</dbReference>
<dbReference type="RefSeq" id="XP_013390733.1">
    <property type="nucleotide sequence ID" value="XM_013535279.1"/>
</dbReference>
<dbReference type="InterPro" id="IPR027417">
    <property type="entry name" value="P-loop_NTPase"/>
</dbReference>
<organism evidence="10 14">
    <name type="scientific">Lingula anatina</name>
    <name type="common">Brachiopod</name>
    <name type="synonym">Lingula unguis</name>
    <dbReference type="NCBI Taxonomy" id="7574"/>
    <lineage>
        <taxon>Eukaryota</taxon>
        <taxon>Metazoa</taxon>
        <taxon>Spiralia</taxon>
        <taxon>Lophotrochozoa</taxon>
        <taxon>Brachiopoda</taxon>
        <taxon>Linguliformea</taxon>
        <taxon>Lingulata</taxon>
        <taxon>Lingulida</taxon>
        <taxon>Linguloidea</taxon>
        <taxon>Lingulidae</taxon>
        <taxon>Lingula</taxon>
    </lineage>
</organism>
<evidence type="ECO:0000313" key="15">
    <source>
        <dbReference type="RefSeq" id="XP_013390735.1"/>
    </source>
</evidence>
<sequence length="435" mass="50209">MASHSMIRTLVLATLVFSWPLVYFVTRFSIEAHKIQILMPTGSNDRIRDSCQCNNVTSLSVTSLNLTSPPVMRGGESKLFSPNSSNNSNDIRLPVTSLVFLKTHKTASSTVQNIVMRFGYQRGLVFALGAERNMYQVGNFPAIFKPTYALRSAAGKFNILCHHTRFSRDIQKIMQDGAVYFTILRNPTSVFESIFSYYNIAQVYKLNATNGLATFLERPKYYFTFPIPDVDAALRNPLLVDFGMNVDMSDNITAIYEKILELEQNFDLVMIAEYFDESLILLKHLLNWSLTDLVNVRLNARPKQKIVQLDPGNLAKMKSWNAGDHLLYDHFNRTFWRKIKLFGVERLQKEVEELRKINQYWKAVCYDKETNVKAKGLQKYTEVVTYKLSQQGSKHMDCSLMSLQEIEFSDLIYERMLKRGQILDKRPPKWHGKKQ</sequence>
<evidence type="ECO:0000313" key="13">
    <source>
        <dbReference type="RefSeq" id="XP_013390733.1"/>
    </source>
</evidence>
<dbReference type="PANTHER" id="PTHR14647:SF87">
    <property type="entry name" value="PUTATIVE-RELATED"/>
    <property type="match status" value="1"/>
</dbReference>
<dbReference type="GO" id="GO:0009247">
    <property type="term" value="P:glycolipid biosynthetic process"/>
    <property type="evidence" value="ECO:0007669"/>
    <property type="project" value="InterPro"/>
</dbReference>
<dbReference type="GO" id="GO:0000139">
    <property type="term" value="C:Golgi membrane"/>
    <property type="evidence" value="ECO:0007669"/>
    <property type="project" value="UniProtKB-SubCell"/>
</dbReference>